<accession>A0A1G1V754</accession>
<comment type="caution">
    <text evidence="1">The sequence shown here is derived from an EMBL/GenBank/DDBJ whole genome shotgun (WGS) entry which is preliminary data.</text>
</comment>
<evidence type="ECO:0000313" key="2">
    <source>
        <dbReference type="Proteomes" id="UP000178272"/>
    </source>
</evidence>
<proteinExistence type="predicted"/>
<dbReference type="EMBL" id="MHCA01000041">
    <property type="protein sequence ID" value="OGY11274.1"/>
    <property type="molecule type" value="Genomic_DNA"/>
</dbReference>
<dbReference type="STRING" id="1797517.A3F61_03645"/>
<dbReference type="Proteomes" id="UP000178272">
    <property type="component" value="Unassembled WGS sequence"/>
</dbReference>
<organism evidence="1 2">
    <name type="scientific">Candidatus Blackburnbacteria bacterium RIFCSPHIGHO2_12_FULL_41_13b</name>
    <dbReference type="NCBI Taxonomy" id="1797517"/>
    <lineage>
        <taxon>Bacteria</taxon>
        <taxon>Candidatus Blackburniibacteriota</taxon>
    </lineage>
</organism>
<gene>
    <name evidence="1" type="ORF">A3F61_03645</name>
</gene>
<name>A0A1G1V754_9BACT</name>
<dbReference type="AlphaFoldDB" id="A0A1G1V754"/>
<evidence type="ECO:0000313" key="1">
    <source>
        <dbReference type="EMBL" id="OGY11274.1"/>
    </source>
</evidence>
<sequence length="436" mass="49665">MAVQAETLRELTARKLQFINAALARKAAKEYSEGNPDIADASLQLGVDIATTRQRFRVELTEIAVWLRSLGLDNLEGETISPPVVPAKENLSDQVWAFRSTERPQSTAPENPYGKLWTGLRRKPVKIYTTGMALFSLNENGAFLHDSKNSVGDAANLGNRLNFDAIRVDLRNRMLKIGEEECLTIFPNLNKCLEIARREVPNRPFAECLKYLMYDRFYRVEKHIKSATEPNKRYGQRQETLVRELFALNEEQTGLRHQDFNQVVEVAYADLLKDTDGQRRNKQIKINQSSGYQSRNLIRSRFAVQGEEWVVVKYPDVKTFLVWARQQPQFAKKWSFLDLVDYGLRLKKIERAITPVQPEFEAPIIAPSPNGAVAEPELTIYSAPKVQFERVDGKEAPITLKLSPGERLWLIKAACELPPAEYRFSGIPDSNIPTNT</sequence>
<reference evidence="1 2" key="1">
    <citation type="journal article" date="2016" name="Nat. Commun.">
        <title>Thousands of microbial genomes shed light on interconnected biogeochemical processes in an aquifer system.</title>
        <authorList>
            <person name="Anantharaman K."/>
            <person name="Brown C.T."/>
            <person name="Hug L.A."/>
            <person name="Sharon I."/>
            <person name="Castelle C.J."/>
            <person name="Probst A.J."/>
            <person name="Thomas B.C."/>
            <person name="Singh A."/>
            <person name="Wilkins M.J."/>
            <person name="Karaoz U."/>
            <person name="Brodie E.L."/>
            <person name="Williams K.H."/>
            <person name="Hubbard S.S."/>
            <person name="Banfield J.F."/>
        </authorList>
    </citation>
    <scope>NUCLEOTIDE SEQUENCE [LARGE SCALE GENOMIC DNA]</scope>
</reference>
<protein>
    <submittedName>
        <fullName evidence="1">Uncharacterized protein</fullName>
    </submittedName>
</protein>